<dbReference type="Gene3D" id="1.10.10.10">
    <property type="entry name" value="Winged helix-like DNA-binding domain superfamily/Winged helix DNA-binding domain"/>
    <property type="match status" value="1"/>
</dbReference>
<evidence type="ECO:0000313" key="3">
    <source>
        <dbReference type="EMBL" id="ASG18935.1"/>
    </source>
</evidence>
<dbReference type="InterPro" id="IPR009061">
    <property type="entry name" value="DNA-bd_dom_put_sf"/>
</dbReference>
<evidence type="ECO:0000259" key="2">
    <source>
        <dbReference type="PROSITE" id="PS51702"/>
    </source>
</evidence>
<dbReference type="Pfam" id="PF02316">
    <property type="entry name" value="HTH_Tnp_Mu_1"/>
    <property type="match status" value="1"/>
</dbReference>
<dbReference type="AlphaFoldDB" id="A0A2C9P680"/>
<accession>A0A2C9P680</accession>
<feature type="region of interest" description="Disordered" evidence="1">
    <location>
        <begin position="156"/>
        <end position="177"/>
    </location>
</feature>
<dbReference type="Proteomes" id="UP000197157">
    <property type="component" value="Chromosome"/>
</dbReference>
<dbReference type="InterPro" id="IPR036388">
    <property type="entry name" value="WH-like_DNA-bd_sf"/>
</dbReference>
<sequence length="177" mass="19465">MMTKEWFTAKELQGLGGLPKAANSISRKATLEEWKKRQRKGVKGVAYEYHISSLPVEVQKTLVDDVDSKIRHSDGDKKIDVDSRLISALSLLTPEEQSTAVEIVRVAGIVGLMPTIVSKQTALEALGVTKQQLHTLEVLQALPHDVLKEILARYEGPKQGGPVAPEQEPHKSRKKAG</sequence>
<dbReference type="SUPFAM" id="SSF46955">
    <property type="entry name" value="Putative DNA-binding domain"/>
    <property type="match status" value="1"/>
</dbReference>
<protein>
    <submittedName>
        <fullName evidence="3">DNA-binding protein</fullName>
    </submittedName>
</protein>
<reference evidence="3 4" key="1">
    <citation type="submission" date="2017-06" db="EMBL/GenBank/DDBJ databases">
        <title>Salmonella reference genomes for public health.</title>
        <authorList>
            <person name="Robertson J."/>
            <person name="Yoshida C."/>
            <person name="Gurnik S."/>
            <person name="Nash J."/>
        </authorList>
    </citation>
    <scope>NUCLEOTIDE SEQUENCE [LARGE SCALE GENOMIC DNA]</scope>
    <source>
        <strain evidence="3 4">S-1643</strain>
    </source>
</reference>
<keyword evidence="3" id="KW-0238">DNA-binding</keyword>
<proteinExistence type="predicted"/>
<dbReference type="InterPro" id="IPR003314">
    <property type="entry name" value="Mu-type_HTH"/>
</dbReference>
<name>A0A2C9P680_SALET</name>
<feature type="domain" description="HTH Mu-type" evidence="2">
    <location>
        <begin position="3"/>
        <end position="70"/>
    </location>
</feature>
<gene>
    <name evidence="3" type="ORF">LFZ25_08330</name>
</gene>
<dbReference type="PROSITE" id="PS51702">
    <property type="entry name" value="HTH_MU"/>
    <property type="match status" value="1"/>
</dbReference>
<dbReference type="GO" id="GO:0003677">
    <property type="term" value="F:DNA binding"/>
    <property type="evidence" value="ECO:0007669"/>
    <property type="project" value="UniProtKB-KW"/>
</dbReference>
<evidence type="ECO:0000256" key="1">
    <source>
        <dbReference type="SAM" id="MobiDB-lite"/>
    </source>
</evidence>
<evidence type="ECO:0000313" key="4">
    <source>
        <dbReference type="Proteomes" id="UP000197157"/>
    </source>
</evidence>
<organism evidence="3 4">
    <name type="scientific">Salmonella enterica subsp. enterica serovar Macclesfield str. S-1643</name>
    <dbReference type="NCBI Taxonomy" id="1242107"/>
    <lineage>
        <taxon>Bacteria</taxon>
        <taxon>Pseudomonadati</taxon>
        <taxon>Pseudomonadota</taxon>
        <taxon>Gammaproteobacteria</taxon>
        <taxon>Enterobacterales</taxon>
        <taxon>Enterobacteriaceae</taxon>
        <taxon>Salmonella</taxon>
    </lineage>
</organism>
<dbReference type="EMBL" id="CP022117">
    <property type="protein sequence ID" value="ASG18935.1"/>
    <property type="molecule type" value="Genomic_DNA"/>
</dbReference>